<feature type="non-terminal residue" evidence="2">
    <location>
        <position position="82"/>
    </location>
</feature>
<reference evidence="2 3" key="1">
    <citation type="submission" date="2017-08" db="EMBL/GenBank/DDBJ databases">
        <title>Infants hospitalized years apart are colonized by the same room-sourced microbial strains.</title>
        <authorList>
            <person name="Brooks B."/>
            <person name="Olm M.R."/>
            <person name="Firek B.A."/>
            <person name="Baker R."/>
            <person name="Thomas B.C."/>
            <person name="Morowitz M.J."/>
            <person name="Banfield J.F."/>
        </authorList>
    </citation>
    <scope>NUCLEOTIDE SEQUENCE [LARGE SCALE GENOMIC DNA]</scope>
    <source>
        <strain evidence="2">S2_018_000_R2_104</strain>
    </source>
</reference>
<gene>
    <name evidence="2" type="ORF">DI626_10990</name>
</gene>
<feature type="chain" id="PRO_5016164181" evidence="1">
    <location>
        <begin position="24"/>
        <end position="82"/>
    </location>
</feature>
<evidence type="ECO:0000313" key="3">
    <source>
        <dbReference type="Proteomes" id="UP000249557"/>
    </source>
</evidence>
<comment type="caution">
    <text evidence="2">The sequence shown here is derived from an EMBL/GenBank/DDBJ whole genome shotgun (WGS) entry which is preliminary data.</text>
</comment>
<protein>
    <submittedName>
        <fullName evidence="2">Uncharacterized protein</fullName>
    </submittedName>
</protein>
<dbReference type="SUPFAM" id="SSF56954">
    <property type="entry name" value="Outer membrane efflux proteins (OEP)"/>
    <property type="match status" value="1"/>
</dbReference>
<accession>A0A2W4ZFW6</accession>
<proteinExistence type="predicted"/>
<sequence>MKSMTMPAVCLGALLFALPAANAQDSAPIAQEVLPLSQGVSGPSVSLHDAIKTALQNSPFYAAAIDRSEAMKAVTSKAGALP</sequence>
<organism evidence="2 3">
    <name type="scientific">Micavibrio aeruginosavorus</name>
    <dbReference type="NCBI Taxonomy" id="349221"/>
    <lineage>
        <taxon>Bacteria</taxon>
        <taxon>Pseudomonadati</taxon>
        <taxon>Bdellovibrionota</taxon>
        <taxon>Bdellovibrionia</taxon>
        <taxon>Bdellovibrionales</taxon>
        <taxon>Pseudobdellovibrionaceae</taxon>
        <taxon>Micavibrio</taxon>
    </lineage>
</organism>
<dbReference type="Proteomes" id="UP000249557">
    <property type="component" value="Unassembled WGS sequence"/>
</dbReference>
<name>A0A2W4ZFW6_9BACT</name>
<evidence type="ECO:0000256" key="1">
    <source>
        <dbReference type="SAM" id="SignalP"/>
    </source>
</evidence>
<dbReference type="EMBL" id="QFNK01000312">
    <property type="protein sequence ID" value="PZO81283.1"/>
    <property type="molecule type" value="Genomic_DNA"/>
</dbReference>
<dbReference type="AlphaFoldDB" id="A0A2W4ZFW6"/>
<feature type="signal peptide" evidence="1">
    <location>
        <begin position="1"/>
        <end position="23"/>
    </location>
</feature>
<evidence type="ECO:0000313" key="2">
    <source>
        <dbReference type="EMBL" id="PZO81283.1"/>
    </source>
</evidence>
<keyword evidence="1" id="KW-0732">Signal</keyword>